<evidence type="ECO:0000259" key="4">
    <source>
        <dbReference type="PROSITE" id="PS50110"/>
    </source>
</evidence>
<dbReference type="InterPro" id="IPR000792">
    <property type="entry name" value="Tscrpt_reg_LuxR_C"/>
</dbReference>
<protein>
    <submittedName>
        <fullName evidence="5">Response regulator transcription factor</fullName>
    </submittedName>
</protein>
<gene>
    <name evidence="5" type="ORF">FKG94_07555</name>
</gene>
<sequence length="223" mass="23702">MSTDTKMIIADDHPLFRTALQQTLQAELTLPAPPQLLQADSIDAVHGLLGQHPDTDLVLLDLHMPGAHGFSGLANLRGVFPTIPIAIISASDQPHVVRQAADLGASGFIPKTLAPAALGRAVADLLAGATWFTDALNQASEGIDQATAQFAERLANLTPHQFRVYTMITEGMLNKQIAYDLNISEPTVKAHVTAILRKLGVRDRKQVIIAAGALAVEDAANSL</sequence>
<dbReference type="Pfam" id="PF00196">
    <property type="entry name" value="GerE"/>
    <property type="match status" value="1"/>
</dbReference>
<dbReference type="CDD" id="cd06170">
    <property type="entry name" value="LuxR_C_like"/>
    <property type="match status" value="1"/>
</dbReference>
<comment type="caution">
    <text evidence="5">The sequence shown here is derived from an EMBL/GenBank/DDBJ whole genome shotgun (WGS) entry which is preliminary data.</text>
</comment>
<evidence type="ECO:0000313" key="5">
    <source>
        <dbReference type="EMBL" id="TQV82580.1"/>
    </source>
</evidence>
<dbReference type="OrthoDB" id="9814495at2"/>
<dbReference type="SMART" id="SM00421">
    <property type="entry name" value="HTH_LUXR"/>
    <property type="match status" value="1"/>
</dbReference>
<evidence type="ECO:0000259" key="3">
    <source>
        <dbReference type="PROSITE" id="PS50043"/>
    </source>
</evidence>
<dbReference type="PRINTS" id="PR00038">
    <property type="entry name" value="HTHLUXR"/>
</dbReference>
<feature type="modified residue" description="4-aspartylphosphate" evidence="2">
    <location>
        <position position="61"/>
    </location>
</feature>
<accession>A0A545TZD6</accession>
<dbReference type="PROSITE" id="PS50110">
    <property type="entry name" value="RESPONSE_REGULATORY"/>
    <property type="match status" value="1"/>
</dbReference>
<dbReference type="CDD" id="cd17535">
    <property type="entry name" value="REC_NarL-like"/>
    <property type="match status" value="1"/>
</dbReference>
<evidence type="ECO:0000256" key="2">
    <source>
        <dbReference type="PROSITE-ProRule" id="PRU00169"/>
    </source>
</evidence>
<evidence type="ECO:0000313" key="6">
    <source>
        <dbReference type="Proteomes" id="UP000319732"/>
    </source>
</evidence>
<evidence type="ECO:0000256" key="1">
    <source>
        <dbReference type="ARBA" id="ARBA00022553"/>
    </source>
</evidence>
<keyword evidence="1 2" id="KW-0597">Phosphoprotein</keyword>
<keyword evidence="6" id="KW-1185">Reference proteome</keyword>
<dbReference type="InterPro" id="IPR058245">
    <property type="entry name" value="NreC/VraR/RcsB-like_REC"/>
</dbReference>
<dbReference type="EMBL" id="VHSG01000007">
    <property type="protein sequence ID" value="TQV82580.1"/>
    <property type="molecule type" value="Genomic_DNA"/>
</dbReference>
<organism evidence="5 6">
    <name type="scientific">Exilibacterium tricleocarpae</name>
    <dbReference type="NCBI Taxonomy" id="2591008"/>
    <lineage>
        <taxon>Bacteria</taxon>
        <taxon>Pseudomonadati</taxon>
        <taxon>Pseudomonadota</taxon>
        <taxon>Gammaproteobacteria</taxon>
        <taxon>Cellvibrionales</taxon>
        <taxon>Cellvibrionaceae</taxon>
        <taxon>Exilibacterium</taxon>
    </lineage>
</organism>
<dbReference type="Gene3D" id="3.40.50.2300">
    <property type="match status" value="1"/>
</dbReference>
<feature type="domain" description="HTH luxR-type" evidence="3">
    <location>
        <begin position="150"/>
        <end position="215"/>
    </location>
</feature>
<dbReference type="Proteomes" id="UP000319732">
    <property type="component" value="Unassembled WGS sequence"/>
</dbReference>
<dbReference type="InterPro" id="IPR011006">
    <property type="entry name" value="CheY-like_superfamily"/>
</dbReference>
<dbReference type="PROSITE" id="PS00622">
    <property type="entry name" value="HTH_LUXR_1"/>
    <property type="match status" value="1"/>
</dbReference>
<dbReference type="InterPro" id="IPR001789">
    <property type="entry name" value="Sig_transdc_resp-reg_receiver"/>
</dbReference>
<dbReference type="GO" id="GO:0006355">
    <property type="term" value="P:regulation of DNA-templated transcription"/>
    <property type="evidence" value="ECO:0007669"/>
    <property type="project" value="InterPro"/>
</dbReference>
<reference evidence="5 6" key="1">
    <citation type="submission" date="2019-06" db="EMBL/GenBank/DDBJ databases">
        <title>Whole genome sequence for Cellvibrionaceae sp. R142.</title>
        <authorList>
            <person name="Wang G."/>
        </authorList>
    </citation>
    <scope>NUCLEOTIDE SEQUENCE [LARGE SCALE GENOMIC DNA]</scope>
    <source>
        <strain evidence="5 6">R142</strain>
    </source>
</reference>
<dbReference type="Pfam" id="PF00072">
    <property type="entry name" value="Response_reg"/>
    <property type="match status" value="1"/>
</dbReference>
<dbReference type="SMART" id="SM00448">
    <property type="entry name" value="REC"/>
    <property type="match status" value="1"/>
</dbReference>
<dbReference type="PANTHER" id="PTHR45566:SF1">
    <property type="entry name" value="HTH-TYPE TRANSCRIPTIONAL REGULATOR YHJB-RELATED"/>
    <property type="match status" value="1"/>
</dbReference>
<dbReference type="PANTHER" id="PTHR45566">
    <property type="entry name" value="HTH-TYPE TRANSCRIPTIONAL REGULATOR YHJB-RELATED"/>
    <property type="match status" value="1"/>
</dbReference>
<proteinExistence type="predicted"/>
<dbReference type="RefSeq" id="WP_142903596.1">
    <property type="nucleotide sequence ID" value="NZ_ML660090.1"/>
</dbReference>
<dbReference type="SUPFAM" id="SSF52172">
    <property type="entry name" value="CheY-like"/>
    <property type="match status" value="1"/>
</dbReference>
<feature type="domain" description="Response regulatory" evidence="4">
    <location>
        <begin position="6"/>
        <end position="126"/>
    </location>
</feature>
<dbReference type="GO" id="GO:0000160">
    <property type="term" value="P:phosphorelay signal transduction system"/>
    <property type="evidence" value="ECO:0007669"/>
    <property type="project" value="InterPro"/>
</dbReference>
<dbReference type="PROSITE" id="PS50043">
    <property type="entry name" value="HTH_LUXR_2"/>
    <property type="match status" value="1"/>
</dbReference>
<name>A0A545TZD6_9GAMM</name>
<dbReference type="AlphaFoldDB" id="A0A545TZD6"/>
<dbReference type="InterPro" id="IPR051015">
    <property type="entry name" value="EvgA-like"/>
</dbReference>